<reference evidence="2 3" key="1">
    <citation type="submission" date="2019-09" db="EMBL/GenBank/DDBJ databases">
        <title>Reversal of blaTEM antimicrobial resistance by CRISPR-Cas9 in clinical E. coli and other Enterobacteriaceae strains.</title>
        <authorList>
            <person name="Tagliaferri T."/>
            <person name="Guimaraes N."/>
            <person name="Pereira M."/>
            <person name="Felicori L."/>
            <person name="Horz H.-P."/>
            <person name="Santos S."/>
            <person name="Mendes T."/>
        </authorList>
    </citation>
    <scope>NUCLEOTIDE SEQUENCE [LARGE SCALE GENOMIC DNA]</scope>
    <source>
        <strain evidence="2 3">E2_blaTEM_MG</strain>
    </source>
</reference>
<keyword evidence="1" id="KW-0472">Membrane</keyword>
<evidence type="ECO:0000256" key="1">
    <source>
        <dbReference type="SAM" id="Phobius"/>
    </source>
</evidence>
<proteinExistence type="predicted"/>
<dbReference type="Proteomes" id="UP000476281">
    <property type="component" value="Unassembled WGS sequence"/>
</dbReference>
<feature type="transmembrane region" description="Helical" evidence="1">
    <location>
        <begin position="20"/>
        <end position="40"/>
    </location>
</feature>
<evidence type="ECO:0000313" key="2">
    <source>
        <dbReference type="EMBL" id="KAB2443148.1"/>
    </source>
</evidence>
<dbReference type="EMBL" id="WBSZ01002269">
    <property type="protein sequence ID" value="KAB2443148.1"/>
    <property type="molecule type" value="Genomic_DNA"/>
</dbReference>
<name>A0A6L3X7F1_9ENTR</name>
<organism evidence="2 3">
    <name type="scientific">Enterobacter hormaechei</name>
    <dbReference type="NCBI Taxonomy" id="158836"/>
    <lineage>
        <taxon>Bacteria</taxon>
        <taxon>Pseudomonadati</taxon>
        <taxon>Pseudomonadota</taxon>
        <taxon>Gammaproteobacteria</taxon>
        <taxon>Enterobacterales</taxon>
        <taxon>Enterobacteriaceae</taxon>
        <taxon>Enterobacter</taxon>
        <taxon>Enterobacter cloacae complex</taxon>
    </lineage>
</organism>
<keyword evidence="1" id="KW-1133">Transmembrane helix</keyword>
<dbReference type="AlphaFoldDB" id="A0A6L3X7F1"/>
<sequence length="72" mass="8549">MTVHRLFTTVHPSSELSWRFIYFLFMNNGLLTTFGCIWVCQNVPKDTHDIPEHCQRLSLYKKQSVVWCNTTK</sequence>
<evidence type="ECO:0000313" key="3">
    <source>
        <dbReference type="Proteomes" id="UP000476281"/>
    </source>
</evidence>
<keyword evidence="1" id="KW-0812">Transmembrane</keyword>
<protein>
    <submittedName>
        <fullName evidence="2">Uncharacterized protein</fullName>
    </submittedName>
</protein>
<gene>
    <name evidence="2" type="ORF">F9C29_32410</name>
</gene>
<accession>A0A6L3X7F1</accession>
<comment type="caution">
    <text evidence="2">The sequence shown here is derived from an EMBL/GenBank/DDBJ whole genome shotgun (WGS) entry which is preliminary data.</text>
</comment>